<dbReference type="GeneID" id="111115409"/>
<dbReference type="Gene3D" id="2.60.120.290">
    <property type="entry name" value="Spermadhesin, CUB domain"/>
    <property type="match status" value="1"/>
</dbReference>
<comment type="caution">
    <text evidence="2">Lacks conserved residue(s) required for the propagation of feature annotation.</text>
</comment>
<proteinExistence type="predicted"/>
<dbReference type="Pfam" id="PF00431">
    <property type="entry name" value="CUB"/>
    <property type="match status" value="1"/>
</dbReference>
<evidence type="ECO:0000256" key="5">
    <source>
        <dbReference type="SAM" id="SignalP"/>
    </source>
</evidence>
<keyword evidence="4" id="KW-0472">Membrane</keyword>
<keyword evidence="1" id="KW-1015">Disulfide bond</keyword>
<accession>A0A8B8C2E0</accession>
<feature type="signal peptide" evidence="5">
    <location>
        <begin position="1"/>
        <end position="20"/>
    </location>
</feature>
<keyword evidence="5" id="KW-0732">Signal</keyword>
<evidence type="ECO:0000256" key="2">
    <source>
        <dbReference type="PROSITE-ProRule" id="PRU00059"/>
    </source>
</evidence>
<gene>
    <name evidence="8" type="primary">LOC111115409</name>
</gene>
<reference evidence="8" key="1">
    <citation type="submission" date="2025-08" db="UniProtKB">
        <authorList>
            <consortium name="RefSeq"/>
        </authorList>
    </citation>
    <scope>IDENTIFICATION</scope>
    <source>
        <tissue evidence="8">Whole sample</tissue>
    </source>
</reference>
<dbReference type="GO" id="GO:0004252">
    <property type="term" value="F:serine-type endopeptidase activity"/>
    <property type="evidence" value="ECO:0007669"/>
    <property type="project" value="TreeGrafter"/>
</dbReference>
<evidence type="ECO:0000256" key="1">
    <source>
        <dbReference type="ARBA" id="ARBA00023157"/>
    </source>
</evidence>
<sequence>MYLMKRIVNIFIFIITPSAGLTTLPCTTTATKINLNNVSESFKYTAIGTPNISSPCAWYFESSYPEMTIVVSNLEVDCGDGGVAFYDGESTNAFKIARVTCRDHCQSFGTVNHLFVAIYTDVSFQMTILIGKDESRCSTSGFVKHVNLTNDVTLTSPYFPYLYPVHFECNYAYAHSSGRIKVTFLYLDLEHGFDYVEISDGISTLRVNDTTIVQKPFLSEGPKITLKFYSDSSIRKHGFKALISPVCFPKMCESTTSTTPHSLTTSVLHSTDNIITELTTSQILTTLLLQSTDKSITDDFSSISSPAIIVLAIATGVFCFGFFIAIFAILKQKRHSSENRYVPNVCYEGPSSATKPDDYEIPVSRHKVSSVYDELPPDDIGASSRSYTDFM</sequence>
<feature type="chain" id="PRO_5034293874" evidence="5">
    <location>
        <begin position="21"/>
        <end position="391"/>
    </location>
</feature>
<dbReference type="Proteomes" id="UP000694844">
    <property type="component" value="Chromosome 9"/>
</dbReference>
<dbReference type="PANTHER" id="PTHR24255">
    <property type="entry name" value="COMPLEMENT COMPONENT 1, S SUBCOMPONENT-RELATED"/>
    <property type="match status" value="1"/>
</dbReference>
<dbReference type="CDD" id="cd00041">
    <property type="entry name" value="CUB"/>
    <property type="match status" value="1"/>
</dbReference>
<dbReference type="PANTHER" id="PTHR24255:SF31">
    <property type="entry name" value="CUBILIN-LIKE PROTEIN"/>
    <property type="match status" value="1"/>
</dbReference>
<evidence type="ECO:0000256" key="3">
    <source>
        <dbReference type="SAM" id="MobiDB-lite"/>
    </source>
</evidence>
<feature type="region of interest" description="Disordered" evidence="3">
    <location>
        <begin position="372"/>
        <end position="391"/>
    </location>
</feature>
<dbReference type="OrthoDB" id="6096086at2759"/>
<keyword evidence="4" id="KW-1133">Transmembrane helix</keyword>
<dbReference type="AlphaFoldDB" id="A0A8B8C2E0"/>
<evidence type="ECO:0000256" key="4">
    <source>
        <dbReference type="SAM" id="Phobius"/>
    </source>
</evidence>
<protein>
    <submittedName>
        <fullName evidence="8">Deleted in malignant brain tumors 1 protein-like isoform X1</fullName>
    </submittedName>
</protein>
<dbReference type="PROSITE" id="PS01180">
    <property type="entry name" value="CUB"/>
    <property type="match status" value="1"/>
</dbReference>
<dbReference type="SMART" id="SM00042">
    <property type="entry name" value="CUB"/>
    <property type="match status" value="1"/>
</dbReference>
<keyword evidence="4" id="KW-0812">Transmembrane</keyword>
<feature type="domain" description="CUB" evidence="6">
    <location>
        <begin position="137"/>
        <end position="246"/>
    </location>
</feature>
<feature type="transmembrane region" description="Helical" evidence="4">
    <location>
        <begin position="307"/>
        <end position="330"/>
    </location>
</feature>
<dbReference type="InterPro" id="IPR000859">
    <property type="entry name" value="CUB_dom"/>
</dbReference>
<evidence type="ECO:0000259" key="6">
    <source>
        <dbReference type="PROSITE" id="PS01180"/>
    </source>
</evidence>
<evidence type="ECO:0000313" key="8">
    <source>
        <dbReference type="RefSeq" id="XP_022309838.1"/>
    </source>
</evidence>
<dbReference type="RefSeq" id="XP_022309838.1">
    <property type="nucleotide sequence ID" value="XM_022454130.1"/>
</dbReference>
<keyword evidence="7" id="KW-1185">Reference proteome</keyword>
<organism evidence="7 8">
    <name type="scientific">Crassostrea virginica</name>
    <name type="common">Eastern oyster</name>
    <dbReference type="NCBI Taxonomy" id="6565"/>
    <lineage>
        <taxon>Eukaryota</taxon>
        <taxon>Metazoa</taxon>
        <taxon>Spiralia</taxon>
        <taxon>Lophotrochozoa</taxon>
        <taxon>Mollusca</taxon>
        <taxon>Bivalvia</taxon>
        <taxon>Autobranchia</taxon>
        <taxon>Pteriomorphia</taxon>
        <taxon>Ostreida</taxon>
        <taxon>Ostreoidea</taxon>
        <taxon>Ostreidae</taxon>
        <taxon>Crassostrea</taxon>
    </lineage>
</organism>
<dbReference type="GO" id="GO:0005615">
    <property type="term" value="C:extracellular space"/>
    <property type="evidence" value="ECO:0007669"/>
    <property type="project" value="TreeGrafter"/>
</dbReference>
<name>A0A8B8C2E0_CRAVI</name>
<evidence type="ECO:0000313" key="7">
    <source>
        <dbReference type="Proteomes" id="UP000694844"/>
    </source>
</evidence>
<dbReference type="KEGG" id="cvn:111115409"/>
<dbReference type="SUPFAM" id="SSF49854">
    <property type="entry name" value="Spermadhesin, CUB domain"/>
    <property type="match status" value="1"/>
</dbReference>
<dbReference type="InterPro" id="IPR035914">
    <property type="entry name" value="Sperma_CUB_dom_sf"/>
</dbReference>